<feature type="binding site" evidence="8">
    <location>
        <position position="198"/>
    </location>
    <ligand>
        <name>substrate</name>
    </ligand>
</feature>
<evidence type="ECO:0000259" key="10">
    <source>
        <dbReference type="Pfam" id="PF08669"/>
    </source>
</evidence>
<dbReference type="Pfam" id="PF01571">
    <property type="entry name" value="GCV_T"/>
    <property type="match status" value="1"/>
</dbReference>
<dbReference type="InterPro" id="IPR022903">
    <property type="entry name" value="GcvT_bac"/>
</dbReference>
<dbReference type="InterPro" id="IPR013977">
    <property type="entry name" value="GcvT_C"/>
</dbReference>
<dbReference type="FunFam" id="4.10.1250.10:FF:000001">
    <property type="entry name" value="Aminomethyltransferase"/>
    <property type="match status" value="1"/>
</dbReference>
<evidence type="ECO:0000256" key="2">
    <source>
        <dbReference type="ARBA" id="ARBA00012616"/>
    </source>
</evidence>
<accession>A0A1G6ZNK0</accession>
<dbReference type="PIRSF" id="PIRSF006487">
    <property type="entry name" value="GcvT"/>
    <property type="match status" value="1"/>
</dbReference>
<dbReference type="GO" id="GO:0008483">
    <property type="term" value="F:transaminase activity"/>
    <property type="evidence" value="ECO:0007669"/>
    <property type="project" value="UniProtKB-KW"/>
</dbReference>
<dbReference type="FunFam" id="2.40.30.110:FF:000003">
    <property type="entry name" value="Aminomethyltransferase"/>
    <property type="match status" value="1"/>
</dbReference>
<comment type="function">
    <text evidence="7">The glycine cleavage system catalyzes the degradation of glycine.</text>
</comment>
<dbReference type="InterPro" id="IPR027266">
    <property type="entry name" value="TrmE/GcvT-like"/>
</dbReference>
<feature type="domain" description="GCVT N-terminal" evidence="9">
    <location>
        <begin position="10"/>
        <end position="265"/>
    </location>
</feature>
<evidence type="ECO:0000256" key="3">
    <source>
        <dbReference type="ARBA" id="ARBA00022576"/>
    </source>
</evidence>
<dbReference type="NCBIfam" id="TIGR00528">
    <property type="entry name" value="gcvT"/>
    <property type="match status" value="1"/>
</dbReference>
<dbReference type="Gene3D" id="3.30.70.1400">
    <property type="entry name" value="Aminomethyltransferase beta-barrel domains"/>
    <property type="match status" value="1"/>
</dbReference>
<dbReference type="NCBIfam" id="NF001567">
    <property type="entry name" value="PRK00389.1"/>
    <property type="match status" value="1"/>
</dbReference>
<dbReference type="InterPro" id="IPR006222">
    <property type="entry name" value="GCVT_N"/>
</dbReference>
<keyword evidence="12" id="KW-1185">Reference proteome</keyword>
<dbReference type="GO" id="GO:0005960">
    <property type="term" value="C:glycine cleavage complex"/>
    <property type="evidence" value="ECO:0007669"/>
    <property type="project" value="InterPro"/>
</dbReference>
<dbReference type="AlphaFoldDB" id="A0A1G6ZNK0"/>
<dbReference type="STRING" id="2741.SAMN04489866_11417"/>
<dbReference type="Gene3D" id="2.40.30.110">
    <property type="entry name" value="Aminomethyltransferase beta-barrel domains"/>
    <property type="match status" value="1"/>
</dbReference>
<dbReference type="GO" id="GO:0019464">
    <property type="term" value="P:glycine decarboxylation via glycine cleavage system"/>
    <property type="evidence" value="ECO:0007669"/>
    <property type="project" value="UniProtKB-UniRule"/>
</dbReference>
<feature type="domain" description="Aminomethyltransferase C-terminal" evidence="10">
    <location>
        <begin position="284"/>
        <end position="360"/>
    </location>
</feature>
<evidence type="ECO:0000256" key="4">
    <source>
        <dbReference type="ARBA" id="ARBA00022679"/>
    </source>
</evidence>
<evidence type="ECO:0000259" key="9">
    <source>
        <dbReference type="Pfam" id="PF01571"/>
    </source>
</evidence>
<dbReference type="SUPFAM" id="SSF101790">
    <property type="entry name" value="Aminomethyltransferase beta-barrel domain"/>
    <property type="match status" value="1"/>
</dbReference>
<dbReference type="EC" id="2.1.2.10" evidence="2 7"/>
<dbReference type="Gene3D" id="4.10.1250.10">
    <property type="entry name" value="Aminomethyltransferase fragment"/>
    <property type="match status" value="1"/>
</dbReference>
<evidence type="ECO:0000313" key="11">
    <source>
        <dbReference type="EMBL" id="SDE03963.1"/>
    </source>
</evidence>
<protein>
    <recommendedName>
        <fullName evidence="2 7">Aminomethyltransferase</fullName>
        <ecNumber evidence="2 7">2.1.2.10</ecNumber>
    </recommendedName>
    <alternativeName>
        <fullName evidence="5 7">Glycine cleavage system T protein</fullName>
    </alternativeName>
</protein>
<proteinExistence type="inferred from homology"/>
<dbReference type="OrthoDB" id="9774591at2"/>
<organism evidence="11 12">
    <name type="scientific">Peptococcus niger</name>
    <dbReference type="NCBI Taxonomy" id="2741"/>
    <lineage>
        <taxon>Bacteria</taxon>
        <taxon>Bacillati</taxon>
        <taxon>Bacillota</taxon>
        <taxon>Clostridia</taxon>
        <taxon>Eubacteriales</taxon>
        <taxon>Peptococcaceae</taxon>
        <taxon>Peptococcus</taxon>
    </lineage>
</organism>
<dbReference type="GO" id="GO:0004047">
    <property type="term" value="F:aminomethyltransferase activity"/>
    <property type="evidence" value="ECO:0007669"/>
    <property type="project" value="UniProtKB-UniRule"/>
</dbReference>
<gene>
    <name evidence="7" type="primary">gcvT</name>
    <name evidence="11" type="ORF">SAMN04489866_11417</name>
</gene>
<evidence type="ECO:0000313" key="12">
    <source>
        <dbReference type="Proteomes" id="UP000198995"/>
    </source>
</evidence>
<dbReference type="Proteomes" id="UP000198995">
    <property type="component" value="Unassembled WGS sequence"/>
</dbReference>
<dbReference type="InterPro" id="IPR028896">
    <property type="entry name" value="GcvT/YgfZ/DmdA"/>
</dbReference>
<dbReference type="GO" id="GO:0032259">
    <property type="term" value="P:methylation"/>
    <property type="evidence" value="ECO:0007669"/>
    <property type="project" value="UniProtKB-KW"/>
</dbReference>
<keyword evidence="3 7" id="KW-0032">Aminotransferase</keyword>
<dbReference type="GO" id="GO:0008168">
    <property type="term" value="F:methyltransferase activity"/>
    <property type="evidence" value="ECO:0007669"/>
    <property type="project" value="UniProtKB-KW"/>
</dbReference>
<keyword evidence="11" id="KW-0489">Methyltransferase</keyword>
<dbReference type="GO" id="GO:0005829">
    <property type="term" value="C:cytosol"/>
    <property type="evidence" value="ECO:0007669"/>
    <property type="project" value="TreeGrafter"/>
</dbReference>
<keyword evidence="4 7" id="KW-0808">Transferase</keyword>
<dbReference type="Gene3D" id="3.30.1360.120">
    <property type="entry name" value="Probable tRNA modification gtpase trme, domain 1"/>
    <property type="match status" value="1"/>
</dbReference>
<dbReference type="Pfam" id="PF08669">
    <property type="entry name" value="GCV_T_C"/>
    <property type="match status" value="1"/>
</dbReference>
<dbReference type="PANTHER" id="PTHR43757:SF2">
    <property type="entry name" value="AMINOMETHYLTRANSFERASE, MITOCHONDRIAL"/>
    <property type="match status" value="1"/>
</dbReference>
<sequence>MTEKLLRTPLYEKHLALEAKMVPFAGYDMPVQYPTGIKREHLAVRDQVGLFDVSHMGEIFIEGPRALAHLNRFCSNRFDSMTDGRCRYTVIMNEKGGILDDLLVYRCAEDRYLLVVNAANRGKVYDYLLPLMEDGASLTDASDLWGQVALQGPKAEVVLRRLTDRLPEKFYTFLEEVSVAGVPCLISRTGYTGEDGFEIYAPAEGIASVWDALLAAGAEDGILPCGLGARDTLRLEAALPLYGNEMDESVDPLTAGLGFAVKLDKDDFIGKAALLALPEDHPVRVGLKVVGRGIARQEAVVCHEGEKVGRVTSGTQLPYLKGAYAMAYVPPDLAAEGTSLDVLIREKPVAAEVVALPFYKRQ</sequence>
<dbReference type="InterPro" id="IPR006223">
    <property type="entry name" value="GcvT"/>
</dbReference>
<comment type="subunit">
    <text evidence="7">The glycine cleavage system is composed of four proteins: P, T, L and H.</text>
</comment>
<comment type="catalytic activity">
    <reaction evidence="6 7">
        <text>N(6)-[(R)-S(8)-aminomethyldihydrolipoyl]-L-lysyl-[protein] + (6S)-5,6,7,8-tetrahydrofolate = N(6)-[(R)-dihydrolipoyl]-L-lysyl-[protein] + (6R)-5,10-methylene-5,6,7,8-tetrahydrofolate + NH4(+)</text>
        <dbReference type="Rhea" id="RHEA:16945"/>
        <dbReference type="Rhea" id="RHEA-COMP:10475"/>
        <dbReference type="Rhea" id="RHEA-COMP:10492"/>
        <dbReference type="ChEBI" id="CHEBI:15636"/>
        <dbReference type="ChEBI" id="CHEBI:28938"/>
        <dbReference type="ChEBI" id="CHEBI:57453"/>
        <dbReference type="ChEBI" id="CHEBI:83100"/>
        <dbReference type="ChEBI" id="CHEBI:83143"/>
        <dbReference type="EC" id="2.1.2.10"/>
    </reaction>
</comment>
<evidence type="ECO:0000256" key="8">
    <source>
        <dbReference type="PIRSR" id="PIRSR006487-1"/>
    </source>
</evidence>
<dbReference type="SUPFAM" id="SSF103025">
    <property type="entry name" value="Folate-binding domain"/>
    <property type="match status" value="1"/>
</dbReference>
<dbReference type="EMBL" id="FNAF01000014">
    <property type="protein sequence ID" value="SDE03963.1"/>
    <property type="molecule type" value="Genomic_DNA"/>
</dbReference>
<evidence type="ECO:0000256" key="1">
    <source>
        <dbReference type="ARBA" id="ARBA00008609"/>
    </source>
</evidence>
<evidence type="ECO:0000256" key="7">
    <source>
        <dbReference type="HAMAP-Rule" id="MF_00259"/>
    </source>
</evidence>
<name>A0A1G6ZNK0_PEPNI</name>
<dbReference type="PANTHER" id="PTHR43757">
    <property type="entry name" value="AMINOMETHYLTRANSFERASE"/>
    <property type="match status" value="1"/>
</dbReference>
<dbReference type="InterPro" id="IPR029043">
    <property type="entry name" value="GcvT/YgfZ_C"/>
</dbReference>
<evidence type="ECO:0000256" key="6">
    <source>
        <dbReference type="ARBA" id="ARBA00047665"/>
    </source>
</evidence>
<evidence type="ECO:0000256" key="5">
    <source>
        <dbReference type="ARBA" id="ARBA00031395"/>
    </source>
</evidence>
<reference evidence="11 12" key="1">
    <citation type="submission" date="2016-10" db="EMBL/GenBank/DDBJ databases">
        <authorList>
            <person name="de Groot N.N."/>
        </authorList>
    </citation>
    <scope>NUCLEOTIDE SEQUENCE [LARGE SCALE GENOMIC DNA]</scope>
    <source>
        <strain evidence="11 12">DSM 20475</strain>
    </source>
</reference>
<dbReference type="RefSeq" id="WP_091792314.1">
    <property type="nucleotide sequence ID" value="NZ_FNAF01000014.1"/>
</dbReference>
<dbReference type="HAMAP" id="MF_00259">
    <property type="entry name" value="GcvT"/>
    <property type="match status" value="1"/>
</dbReference>
<comment type="similarity">
    <text evidence="1 7">Belongs to the GcvT family.</text>
</comment>